<keyword evidence="3" id="KW-1185">Reference proteome</keyword>
<feature type="compositionally biased region" description="Basic and acidic residues" evidence="1">
    <location>
        <begin position="54"/>
        <end position="63"/>
    </location>
</feature>
<dbReference type="InParanoid" id="A0A7N5JW44"/>
<dbReference type="CTD" id="647310"/>
<feature type="compositionally biased region" description="Basic and acidic residues" evidence="1">
    <location>
        <begin position="14"/>
        <end position="26"/>
    </location>
</feature>
<dbReference type="GeneID" id="105241851"/>
<reference evidence="2 3" key="1">
    <citation type="journal article" date="2010" name="Nature">
        <title>The sequence and de novo assembly of the giant panda genome.</title>
        <authorList>
            <person name="Li R."/>
            <person name="Fan W."/>
            <person name="Tian G."/>
            <person name="Zhu H."/>
            <person name="He L."/>
            <person name="Cai J."/>
            <person name="Huang Q."/>
            <person name="Cai Q."/>
            <person name="Li B."/>
            <person name="Bai Y."/>
            <person name="Zhang Z."/>
            <person name="Zhang Y."/>
            <person name="Wang W."/>
            <person name="Li J."/>
            <person name="Wei F."/>
            <person name="Li H."/>
            <person name="Jian M."/>
            <person name="Li J."/>
            <person name="Zhang Z."/>
            <person name="Nielsen R."/>
            <person name="Li D."/>
            <person name="Gu W."/>
            <person name="Yang Z."/>
            <person name="Xuan Z."/>
            <person name="Ryder O.A."/>
            <person name="Leung F.C."/>
            <person name="Zhou Y."/>
            <person name="Cao J."/>
            <person name="Sun X."/>
            <person name="Fu Y."/>
            <person name="Fang X."/>
            <person name="Guo X."/>
            <person name="Wang B."/>
            <person name="Hou R."/>
            <person name="Shen F."/>
            <person name="Mu B."/>
            <person name="Ni P."/>
            <person name="Lin R."/>
            <person name="Qian W."/>
            <person name="Wang G."/>
            <person name="Yu C."/>
            <person name="Nie W."/>
            <person name="Wang J."/>
            <person name="Wu Z."/>
            <person name="Liang H."/>
            <person name="Min J."/>
            <person name="Wu Q."/>
            <person name="Cheng S."/>
            <person name="Ruan J."/>
            <person name="Wang M."/>
            <person name="Shi Z."/>
            <person name="Wen M."/>
            <person name="Liu B."/>
            <person name="Ren X."/>
            <person name="Zheng H."/>
            <person name="Dong D."/>
            <person name="Cook K."/>
            <person name="Shan G."/>
            <person name="Zhang H."/>
            <person name="Kosiol C."/>
            <person name="Xie X."/>
            <person name="Lu Z."/>
            <person name="Zheng H."/>
            <person name="Li Y."/>
            <person name="Steiner C.C."/>
            <person name="Lam T.T."/>
            <person name="Lin S."/>
            <person name="Zhang Q."/>
            <person name="Li G."/>
            <person name="Tian J."/>
            <person name="Gong T."/>
            <person name="Liu H."/>
            <person name="Zhang D."/>
            <person name="Fang L."/>
            <person name="Ye C."/>
            <person name="Zhang J."/>
            <person name="Hu W."/>
            <person name="Xu A."/>
            <person name="Ren Y."/>
            <person name="Zhang G."/>
            <person name="Bruford M.W."/>
            <person name="Li Q."/>
            <person name="Ma L."/>
            <person name="Guo Y."/>
            <person name="An N."/>
            <person name="Hu Y."/>
            <person name="Zheng Y."/>
            <person name="Shi Y."/>
            <person name="Li Z."/>
            <person name="Liu Q."/>
            <person name="Chen Y."/>
            <person name="Zhao J."/>
            <person name="Qu N."/>
            <person name="Zhao S."/>
            <person name="Tian F."/>
            <person name="Wang X."/>
            <person name="Wang H."/>
            <person name="Xu L."/>
            <person name="Liu X."/>
            <person name="Vinar T."/>
            <person name="Wang Y."/>
            <person name="Lam T.W."/>
            <person name="Yiu S.M."/>
            <person name="Liu S."/>
            <person name="Zhang H."/>
            <person name="Li D."/>
            <person name="Huang Y."/>
            <person name="Wang X."/>
            <person name="Yang G."/>
            <person name="Jiang Z."/>
            <person name="Wang J."/>
            <person name="Qin N."/>
            <person name="Li L."/>
            <person name="Li J."/>
            <person name="Bolund L."/>
            <person name="Kristiansen K."/>
            <person name="Wong G.K."/>
            <person name="Olson M."/>
            <person name="Zhang X."/>
            <person name="Li S."/>
            <person name="Yang H."/>
            <person name="Wang J."/>
            <person name="Wang J."/>
        </authorList>
    </citation>
    <scope>NUCLEOTIDE SEQUENCE [LARGE SCALE GENOMIC DNA]</scope>
</reference>
<reference evidence="2" key="2">
    <citation type="submission" date="2025-08" db="UniProtKB">
        <authorList>
            <consortium name="Ensembl"/>
        </authorList>
    </citation>
    <scope>IDENTIFICATION</scope>
</reference>
<dbReference type="AlphaFoldDB" id="A0A7N5JW44"/>
<evidence type="ECO:0000313" key="2">
    <source>
        <dbReference type="Ensembl" id="ENSAMEP00000031277.1"/>
    </source>
</evidence>
<dbReference type="Ensembl" id="ENSAMET00000046407.1">
    <property type="protein sequence ID" value="ENSAMEP00000031277.1"/>
    <property type="gene ID" value="ENSAMEG00000023829.1"/>
</dbReference>
<gene>
    <name evidence="2" type="primary">TEX22</name>
</gene>
<name>A0A7N5JW44_AILME</name>
<organism evidence="2 3">
    <name type="scientific">Ailuropoda melanoleuca</name>
    <name type="common">Giant panda</name>
    <dbReference type="NCBI Taxonomy" id="9646"/>
    <lineage>
        <taxon>Eukaryota</taxon>
        <taxon>Metazoa</taxon>
        <taxon>Chordata</taxon>
        <taxon>Craniata</taxon>
        <taxon>Vertebrata</taxon>
        <taxon>Euteleostomi</taxon>
        <taxon>Mammalia</taxon>
        <taxon>Eutheria</taxon>
        <taxon>Laurasiatheria</taxon>
        <taxon>Carnivora</taxon>
        <taxon>Caniformia</taxon>
        <taxon>Ursidae</taxon>
        <taxon>Ailuropoda</taxon>
    </lineage>
</organism>
<evidence type="ECO:0000256" key="1">
    <source>
        <dbReference type="SAM" id="MobiDB-lite"/>
    </source>
</evidence>
<evidence type="ECO:0000313" key="3">
    <source>
        <dbReference type="Proteomes" id="UP000008912"/>
    </source>
</evidence>
<dbReference type="Proteomes" id="UP000008912">
    <property type="component" value="Unassembled WGS sequence"/>
</dbReference>
<dbReference type="GeneTree" id="ENSGT00520000061791"/>
<protein>
    <submittedName>
        <fullName evidence="2">Testis expressed 22</fullName>
    </submittedName>
</protein>
<accession>A0A7N5JW44</accession>
<dbReference type="RefSeq" id="XP_034498484.1">
    <property type="nucleotide sequence ID" value="XM_034642593.1"/>
</dbReference>
<feature type="compositionally biased region" description="Polar residues" evidence="1">
    <location>
        <begin position="41"/>
        <end position="53"/>
    </location>
</feature>
<proteinExistence type="predicted"/>
<feature type="region of interest" description="Disordered" evidence="1">
    <location>
        <begin position="1"/>
        <end position="97"/>
    </location>
</feature>
<reference evidence="2" key="3">
    <citation type="submission" date="2025-09" db="UniProtKB">
        <authorList>
            <consortium name="Ensembl"/>
        </authorList>
    </citation>
    <scope>IDENTIFICATION</scope>
</reference>
<sequence length="156" mass="17245">MDSPEHLSNAPMGKKSELPLPQEHRQPSPPLSPTVAWGQPGAQSEGQQPQTQDWVREPPESRRPSRHWSVSIDERRRRATQGGWEELGTGGPTPHGRDIAQLVAQLVSEDVDKDVLLPHPPRSSESANAFHAFLARSTPFWQTVTSEAQVSRSPPS</sequence>